<keyword evidence="4" id="KW-0779">Telomere</keyword>
<dbReference type="Gene3D" id="2.40.290.10">
    <property type="match status" value="1"/>
</dbReference>
<evidence type="ECO:0000256" key="4">
    <source>
        <dbReference type="ARBA" id="ARBA00022895"/>
    </source>
</evidence>
<dbReference type="GO" id="GO:0003678">
    <property type="term" value="F:DNA helicase activity"/>
    <property type="evidence" value="ECO:0007669"/>
    <property type="project" value="UniProtKB-EC"/>
</dbReference>
<organism evidence="7 8">
    <name type="scientific">Pichia inconspicua</name>
    <dbReference type="NCBI Taxonomy" id="52247"/>
    <lineage>
        <taxon>Eukaryota</taxon>
        <taxon>Fungi</taxon>
        <taxon>Dikarya</taxon>
        <taxon>Ascomycota</taxon>
        <taxon>Saccharomycotina</taxon>
        <taxon>Pichiomycetes</taxon>
        <taxon>Pichiales</taxon>
        <taxon>Pichiaceae</taxon>
        <taxon>Pichia</taxon>
    </lineage>
</organism>
<comment type="caution">
    <text evidence="7">The sequence shown here is derived from an EMBL/GenBank/DDBJ whole genome shotgun (WGS) entry which is preliminary data.</text>
</comment>
<evidence type="ECO:0000256" key="1">
    <source>
        <dbReference type="ARBA" id="ARBA00004574"/>
    </source>
</evidence>
<dbReference type="GO" id="GO:0000723">
    <property type="term" value="P:telomere maintenance"/>
    <property type="evidence" value="ECO:0007669"/>
    <property type="project" value="TreeGrafter"/>
</dbReference>
<sequence length="509" mass="58779">MSNVTYYYVDYQNDPITQQLVSLFTYNYLIHPIIFNKAHKVALLHTPIGEFPLKQLNWIRLNEFITEVEELNESSFMQDTWQLLQNISFSGHTSCDLVIVASLDQDCEWEKYHSKFETIMKQIKKVNITVIDTADDTNLTVRNFNIAAWTKYGKVITLNEGIQSLTKWGLQVSKYKKPVDVYGYRMDIFELFDFAVGVYPFTKKNMLGDYIVTKTVSTNFEPISYKYKYEINGGDDDNNNNDDDDSNLTIVKGYKYGSSVITDIPSEAFEQQVERCFSITGFVEGAVPPWYLKNDSLIVCPGKTADEKDIMIFNELWSSMVRKRVYATVRFVKRKGTNVKHGVLYPKCFVDRETTVIEHGVFIFVETVFKDDEKLVSVPNLMKIKPKYDFDSILDDMNLDKDEKLIPHDVNVIRMNEDTNLFSKLLQKEGQNPFYKTTTSKILNESNPLVSIERLIYLSSYILTEKNRETGGSPDDLLVDIAKREGFPTIVIDKWLNTAKSGIFKPKLN</sequence>
<dbReference type="AlphaFoldDB" id="A0A4T0X0S4"/>
<dbReference type="GO" id="GO:0043564">
    <property type="term" value="C:Ku70:Ku80 complex"/>
    <property type="evidence" value="ECO:0007669"/>
    <property type="project" value="TreeGrafter"/>
</dbReference>
<keyword evidence="8" id="KW-1185">Reference proteome</keyword>
<dbReference type="GO" id="GO:0003690">
    <property type="term" value="F:double-stranded DNA binding"/>
    <property type="evidence" value="ECO:0007669"/>
    <property type="project" value="TreeGrafter"/>
</dbReference>
<evidence type="ECO:0000256" key="2">
    <source>
        <dbReference type="ARBA" id="ARBA00012551"/>
    </source>
</evidence>
<dbReference type="GO" id="GO:0042162">
    <property type="term" value="F:telomeric DNA binding"/>
    <property type="evidence" value="ECO:0007669"/>
    <property type="project" value="TreeGrafter"/>
</dbReference>
<evidence type="ECO:0000256" key="5">
    <source>
        <dbReference type="ARBA" id="ARBA00023125"/>
    </source>
</evidence>
<dbReference type="OrthoDB" id="30826at2759"/>
<dbReference type="SUPFAM" id="SSF100939">
    <property type="entry name" value="SPOC domain-like"/>
    <property type="match status" value="1"/>
</dbReference>
<reference evidence="7 8" key="1">
    <citation type="journal article" date="2019" name="Front. Genet.">
        <title>Whole-Genome Sequencing of the Opportunistic Yeast Pathogen Candida inconspicua Uncovers Its Hybrid Origin.</title>
        <authorList>
            <person name="Mixao V."/>
            <person name="Hansen A.P."/>
            <person name="Saus E."/>
            <person name="Boekhout T."/>
            <person name="Lass-Florl C."/>
            <person name="Gabaldon T."/>
        </authorList>
    </citation>
    <scope>NUCLEOTIDE SEQUENCE [LARGE SCALE GENOMIC DNA]</scope>
    <source>
        <strain evidence="7 8">CBS 180</strain>
    </source>
</reference>
<dbReference type="GO" id="GO:0006303">
    <property type="term" value="P:double-strand break repair via nonhomologous end joining"/>
    <property type="evidence" value="ECO:0007669"/>
    <property type="project" value="InterPro"/>
</dbReference>
<dbReference type="Pfam" id="PF02735">
    <property type="entry name" value="Ku"/>
    <property type="match status" value="1"/>
</dbReference>
<accession>A0A4T0X0S4</accession>
<name>A0A4T0X0S4_9ASCO</name>
<dbReference type="EC" id="3.6.4.12" evidence="2"/>
<dbReference type="Proteomes" id="UP000307173">
    <property type="component" value="Unassembled WGS sequence"/>
</dbReference>
<dbReference type="PANTHER" id="PTHR12604:SF4">
    <property type="entry name" value="X-RAY REPAIR CROSS-COMPLEMENTING PROTEIN 5"/>
    <property type="match status" value="1"/>
</dbReference>
<gene>
    <name evidence="7" type="ORF">CANINC_002590</name>
</gene>
<evidence type="ECO:0000259" key="6">
    <source>
        <dbReference type="Pfam" id="PF02735"/>
    </source>
</evidence>
<evidence type="ECO:0000313" key="7">
    <source>
        <dbReference type="EMBL" id="TID28277.1"/>
    </source>
</evidence>
<protein>
    <recommendedName>
        <fullName evidence="2">DNA helicase</fullName>
        <ecNumber evidence="2">3.6.4.12</ecNumber>
    </recommendedName>
</protein>
<keyword evidence="3" id="KW-0158">Chromosome</keyword>
<dbReference type="GO" id="GO:0000781">
    <property type="term" value="C:chromosome, telomeric region"/>
    <property type="evidence" value="ECO:0007669"/>
    <property type="project" value="UniProtKB-SubCell"/>
</dbReference>
<evidence type="ECO:0000256" key="3">
    <source>
        <dbReference type="ARBA" id="ARBA00022454"/>
    </source>
</evidence>
<dbReference type="EMBL" id="SELW01000408">
    <property type="protein sequence ID" value="TID28277.1"/>
    <property type="molecule type" value="Genomic_DNA"/>
</dbReference>
<keyword evidence="5" id="KW-0238">DNA-binding</keyword>
<proteinExistence type="predicted"/>
<dbReference type="PANTHER" id="PTHR12604">
    <property type="entry name" value="KU AUTOANTIGEN DNA HELICASE"/>
    <property type="match status" value="1"/>
</dbReference>
<dbReference type="STRING" id="52247.A0A4T0X0S4"/>
<comment type="subcellular location">
    <subcellularLocation>
        <location evidence="1">Chromosome</location>
        <location evidence="1">Telomere</location>
    </subcellularLocation>
</comment>
<dbReference type="InterPro" id="IPR006164">
    <property type="entry name" value="DNA_bd_Ku70/Ku80"/>
</dbReference>
<evidence type="ECO:0000313" key="8">
    <source>
        <dbReference type="Proteomes" id="UP000307173"/>
    </source>
</evidence>
<feature type="domain" description="Ku" evidence="6">
    <location>
        <begin position="188"/>
        <end position="377"/>
    </location>
</feature>
<dbReference type="InterPro" id="IPR016194">
    <property type="entry name" value="SPOC-like_C_dom_sf"/>
</dbReference>